<comment type="caution">
    <text evidence="4">The sequence shown here is derived from an EMBL/GenBank/DDBJ whole genome shotgun (WGS) entry which is preliminary data.</text>
</comment>
<reference evidence="4" key="1">
    <citation type="submission" date="2023-06" db="EMBL/GenBank/DDBJ databases">
        <title>Genome-scale phylogeny and comparative genomics of the fungal order Sordariales.</title>
        <authorList>
            <consortium name="Lawrence Berkeley National Laboratory"/>
            <person name="Hensen N."/>
            <person name="Bonometti L."/>
            <person name="Westerberg I."/>
            <person name="Brannstrom I.O."/>
            <person name="Guillou S."/>
            <person name="Cros-Aarteil S."/>
            <person name="Calhoun S."/>
            <person name="Haridas S."/>
            <person name="Kuo A."/>
            <person name="Mondo S."/>
            <person name="Pangilinan J."/>
            <person name="Riley R."/>
            <person name="LaButti K."/>
            <person name="Andreopoulos B."/>
            <person name="Lipzen A."/>
            <person name="Chen C."/>
            <person name="Yanf M."/>
            <person name="Daum C."/>
            <person name="Ng V."/>
            <person name="Clum A."/>
            <person name="Steindorff A."/>
            <person name="Ohm R."/>
            <person name="Martin F."/>
            <person name="Silar P."/>
            <person name="Natvig D."/>
            <person name="Lalanne C."/>
            <person name="Gautier V."/>
            <person name="Ament-velasquez S.L."/>
            <person name="Kruys A."/>
            <person name="Hutchinson M.I."/>
            <person name="Powell A.J."/>
            <person name="Barry K."/>
            <person name="Miller A.N."/>
            <person name="Grigoriev I.V."/>
            <person name="Debuchy R."/>
            <person name="Gladieux P."/>
            <person name="Thoren M.H."/>
            <person name="Johannesson H."/>
        </authorList>
    </citation>
    <scope>NUCLEOTIDE SEQUENCE</scope>
    <source>
        <strain evidence="4">SMH2392-1A</strain>
    </source>
</reference>
<dbReference type="EMBL" id="JAUIRO010000004">
    <property type="protein sequence ID" value="KAK0717452.1"/>
    <property type="molecule type" value="Genomic_DNA"/>
</dbReference>
<dbReference type="InterPro" id="IPR057026">
    <property type="entry name" value="Znf-C2H2_ascomycetes"/>
</dbReference>
<dbReference type="PROSITE" id="PS50157">
    <property type="entry name" value="ZINC_FINGER_C2H2_2"/>
    <property type="match status" value="1"/>
</dbReference>
<feature type="compositionally biased region" description="Polar residues" evidence="2">
    <location>
        <begin position="222"/>
        <end position="238"/>
    </location>
</feature>
<feature type="region of interest" description="Disordered" evidence="2">
    <location>
        <begin position="267"/>
        <end position="299"/>
    </location>
</feature>
<evidence type="ECO:0000313" key="4">
    <source>
        <dbReference type="EMBL" id="KAK0717452.1"/>
    </source>
</evidence>
<feature type="region of interest" description="Disordered" evidence="2">
    <location>
        <begin position="222"/>
        <end position="241"/>
    </location>
</feature>
<dbReference type="GO" id="GO:0008270">
    <property type="term" value="F:zinc ion binding"/>
    <property type="evidence" value="ECO:0007669"/>
    <property type="project" value="UniProtKB-KW"/>
</dbReference>
<protein>
    <recommendedName>
        <fullName evidence="3">C2H2-type domain-containing protein</fullName>
    </recommendedName>
</protein>
<keyword evidence="5" id="KW-1185">Reference proteome</keyword>
<dbReference type="PROSITE" id="PS00028">
    <property type="entry name" value="ZINC_FINGER_C2H2_1"/>
    <property type="match status" value="1"/>
</dbReference>
<dbReference type="RefSeq" id="XP_060296245.1">
    <property type="nucleotide sequence ID" value="XM_060441956.1"/>
</dbReference>
<evidence type="ECO:0000256" key="1">
    <source>
        <dbReference type="PROSITE-ProRule" id="PRU00042"/>
    </source>
</evidence>
<keyword evidence="1" id="KW-0863">Zinc-finger</keyword>
<accession>A0AA40AKB8</accession>
<proteinExistence type="predicted"/>
<evidence type="ECO:0000256" key="2">
    <source>
        <dbReference type="SAM" id="MobiDB-lite"/>
    </source>
</evidence>
<feature type="domain" description="C2H2-type" evidence="3">
    <location>
        <begin position="918"/>
        <end position="946"/>
    </location>
</feature>
<dbReference type="Proteomes" id="UP001172101">
    <property type="component" value="Unassembled WGS sequence"/>
</dbReference>
<feature type="compositionally biased region" description="Polar residues" evidence="2">
    <location>
        <begin position="284"/>
        <end position="299"/>
    </location>
</feature>
<gene>
    <name evidence="4" type="ORF">B0T26DRAFT_709943</name>
</gene>
<keyword evidence="1" id="KW-0479">Metal-binding</keyword>
<dbReference type="GeneID" id="85325226"/>
<dbReference type="InterPro" id="IPR013087">
    <property type="entry name" value="Znf_C2H2_type"/>
</dbReference>
<keyword evidence="1" id="KW-0862">Zinc</keyword>
<name>A0AA40AKB8_9PEZI</name>
<evidence type="ECO:0000313" key="5">
    <source>
        <dbReference type="Proteomes" id="UP001172101"/>
    </source>
</evidence>
<dbReference type="Pfam" id="PF24537">
    <property type="entry name" value="zf-C2H2_fungi"/>
    <property type="match status" value="1"/>
</dbReference>
<dbReference type="AlphaFoldDB" id="A0AA40AKB8"/>
<organism evidence="4 5">
    <name type="scientific">Lasiosphaeria miniovina</name>
    <dbReference type="NCBI Taxonomy" id="1954250"/>
    <lineage>
        <taxon>Eukaryota</taxon>
        <taxon>Fungi</taxon>
        <taxon>Dikarya</taxon>
        <taxon>Ascomycota</taxon>
        <taxon>Pezizomycotina</taxon>
        <taxon>Sordariomycetes</taxon>
        <taxon>Sordariomycetidae</taxon>
        <taxon>Sordariales</taxon>
        <taxon>Lasiosphaeriaceae</taxon>
        <taxon>Lasiosphaeria</taxon>
    </lineage>
</organism>
<sequence length="1051" mass="115619">MEARLQFGAQQGKPDNIGGVVNDGGTFSNRGTLDSVGPDAVGPDAALQQYGDSMDLDLDLDSLAWAAEFTYLPSDGDSSAHQNQNVASGAGYPLDFLFFEDERTLPTFVNNQQLSAPSNNLHAIDMDESSFFYPATVSAGFDVTPHHTGHPETGDEDATSKSLRNQLSLLAQGSCGDELVFRNCEPSKAVLLHGLAIEFGLGYTHDVCSQCVSISRLTTDPGSVFSQKSHAPTSSTSFEDIGTDQRLVSTLPASSLVVSQQAPANSSATSASDAIGNHPEQFGASGQLTRQPSRSQRISDSISKHVFTWKTSISKGGRRGPLSETSRRGMKAVEEVGGACWRCKVLRRKCDPGSSCRCCLQSVAVPQSGEDTPLWPVLGCRRGPLREAMRLQLLCPASRNGTATNATDSTESIRSRRSLDMVDNCLLSAESQRLADMKAALECASYKLSIADKDMRNSFVTFIEAGQYRNRESLHEAYPHYGTTVTFADLIPSIAWELAENQGLMSLLEIRSWNGFMDMLQTACIYEAEVGRTPLVMISLICLRHCLEALRLNSANLLSSVEHGDCKPGHCHVQNIRDLSRSVATYVDELSSVIFNKENMRDRRWWLSTFYSLSIQSYVRHALIAIEKQLCFSATDDVPAEDLTTTQYLHVAAVLFTAASAKYDPLLGGRHQYVLAENSVIPETSVPKLHHSSARDVVEVERWPELGIKSSYQFLRRLLQIGSLDFESQQVDISMANVSMPANTLEHSLDYSSPLLGAGTQSVTSLESKGSNPSRRFYGGHRHVNSIGSQYSMSTMPSVSLGSSESLARTLDTDITSIFESIYEQPLSPTKSWLVDDNSHAIRKDMDVTSPTILSPTIPSPLMERFDQVMSNTATASTPMLGPSTVDPVSLFCHCCPRNPRRFSTLEELTQHEAEKPHPCSRCKKRFKSPTEAERHVNAVHLKRDFWSCQALANPLDAYHSETFSGVVYDICGYCGGEFGRQSDDPPGIDVAGLVTHLESVHKHGECDRDKRFFRVDNYRSHLRIAHIASPGRWLKVLERTCKMTRDAEQA</sequence>
<evidence type="ECO:0000259" key="3">
    <source>
        <dbReference type="PROSITE" id="PS50157"/>
    </source>
</evidence>